<dbReference type="GO" id="GO:0043162">
    <property type="term" value="P:ubiquitin-dependent protein catabolic process via the multivesicular body sorting pathway"/>
    <property type="evidence" value="ECO:0007669"/>
    <property type="project" value="UniProtKB-ARBA"/>
</dbReference>
<dbReference type="GO" id="GO:0006886">
    <property type="term" value="P:intracellular protein transport"/>
    <property type="evidence" value="ECO:0007669"/>
    <property type="project" value="UniProtKB-ARBA"/>
</dbReference>
<dbReference type="PANTHER" id="PTHR23306:SF3">
    <property type="entry name" value="TUMOR SUPPRESSOR PROTEIN 101"/>
    <property type="match status" value="1"/>
</dbReference>
<dbReference type="SUPFAM" id="SSF54495">
    <property type="entry name" value="UBC-like"/>
    <property type="match status" value="1"/>
</dbReference>
<feature type="domain" description="SB" evidence="10">
    <location>
        <begin position="509"/>
        <end position="577"/>
    </location>
</feature>
<dbReference type="Gene3D" id="6.10.140.820">
    <property type="match status" value="1"/>
</dbReference>
<dbReference type="Pfam" id="PF05743">
    <property type="entry name" value="UEV"/>
    <property type="match status" value="1"/>
</dbReference>
<feature type="compositionally biased region" description="Pro residues" evidence="9">
    <location>
        <begin position="165"/>
        <end position="174"/>
    </location>
</feature>
<feature type="compositionally biased region" description="Low complexity" evidence="9">
    <location>
        <begin position="293"/>
        <end position="304"/>
    </location>
</feature>
<dbReference type="PANTHER" id="PTHR23306">
    <property type="entry name" value="TUMOR SUSCEPTIBILITY GENE 101 PROTEIN-RELATED"/>
    <property type="match status" value="1"/>
</dbReference>
<proteinExistence type="inferred from homology"/>
<feature type="compositionally biased region" description="Low complexity" evidence="9">
    <location>
        <begin position="183"/>
        <end position="199"/>
    </location>
</feature>
<dbReference type="GO" id="GO:0072666">
    <property type="term" value="P:establishment of protein localization to vacuole"/>
    <property type="evidence" value="ECO:0007669"/>
    <property type="project" value="UniProtKB-ARBA"/>
</dbReference>
<dbReference type="InterPro" id="IPR037202">
    <property type="entry name" value="ESCRT_assembly_dom"/>
</dbReference>
<evidence type="ECO:0000256" key="7">
    <source>
        <dbReference type="PROSITE-ProRule" id="PRU00644"/>
    </source>
</evidence>
<feature type="compositionally biased region" description="Polar residues" evidence="9">
    <location>
        <begin position="270"/>
        <end position="290"/>
    </location>
</feature>
<evidence type="ECO:0000256" key="8">
    <source>
        <dbReference type="SAM" id="Coils"/>
    </source>
</evidence>
<evidence type="ECO:0000259" key="10">
    <source>
        <dbReference type="PROSITE" id="PS51312"/>
    </source>
</evidence>
<reference evidence="12" key="1">
    <citation type="journal article" date="2020" name="Stud. Mycol.">
        <title>101 Dothideomycetes genomes: a test case for predicting lifestyles and emergence of pathogens.</title>
        <authorList>
            <person name="Haridas S."/>
            <person name="Albert R."/>
            <person name="Binder M."/>
            <person name="Bloem J."/>
            <person name="Labutti K."/>
            <person name="Salamov A."/>
            <person name="Andreopoulos B."/>
            <person name="Baker S."/>
            <person name="Barry K."/>
            <person name="Bills G."/>
            <person name="Bluhm B."/>
            <person name="Cannon C."/>
            <person name="Castanera R."/>
            <person name="Culley D."/>
            <person name="Daum C."/>
            <person name="Ezra D."/>
            <person name="Gonzalez J."/>
            <person name="Henrissat B."/>
            <person name="Kuo A."/>
            <person name="Liang C."/>
            <person name="Lipzen A."/>
            <person name="Lutzoni F."/>
            <person name="Magnuson J."/>
            <person name="Mondo S."/>
            <person name="Nolan M."/>
            <person name="Ohm R."/>
            <person name="Pangilinan J."/>
            <person name="Park H.-J."/>
            <person name="Ramirez L."/>
            <person name="Alfaro M."/>
            <person name="Sun H."/>
            <person name="Tritt A."/>
            <person name="Yoshinaga Y."/>
            <person name="Zwiers L.-H."/>
            <person name="Turgeon B."/>
            <person name="Goodwin S."/>
            <person name="Spatafora J."/>
            <person name="Crous P."/>
            <person name="Grigoriev I."/>
        </authorList>
    </citation>
    <scope>NUCLEOTIDE SEQUENCE</scope>
    <source>
        <strain evidence="12">CBS 123094</strain>
    </source>
</reference>
<evidence type="ECO:0000256" key="5">
    <source>
        <dbReference type="ARBA" id="ARBA00022927"/>
    </source>
</evidence>
<dbReference type="Pfam" id="PF09454">
    <property type="entry name" value="Vps23_core"/>
    <property type="match status" value="1"/>
</dbReference>
<dbReference type="InterPro" id="IPR016135">
    <property type="entry name" value="UBQ-conjugating_enzyme/RWD"/>
</dbReference>
<evidence type="ECO:0000256" key="2">
    <source>
        <dbReference type="ARBA" id="ARBA00009594"/>
    </source>
</evidence>
<dbReference type="GO" id="GO:0043130">
    <property type="term" value="F:ubiquitin binding"/>
    <property type="evidence" value="ECO:0007669"/>
    <property type="project" value="TreeGrafter"/>
</dbReference>
<feature type="compositionally biased region" description="Pro residues" evidence="9">
    <location>
        <begin position="229"/>
        <end position="244"/>
    </location>
</feature>
<feature type="coiled-coil region" evidence="8">
    <location>
        <begin position="448"/>
        <end position="475"/>
    </location>
</feature>
<dbReference type="EMBL" id="ML977562">
    <property type="protein sequence ID" value="KAF2005744.1"/>
    <property type="molecule type" value="Genomic_DNA"/>
</dbReference>
<dbReference type="OrthoDB" id="306304at2759"/>
<gene>
    <name evidence="12" type="ORF">P154DRAFT_457231</name>
</gene>
<evidence type="ECO:0000313" key="12">
    <source>
        <dbReference type="EMBL" id="KAF2005744.1"/>
    </source>
</evidence>
<dbReference type="Gene3D" id="3.10.110.10">
    <property type="entry name" value="Ubiquitin Conjugating Enzyme"/>
    <property type="match status" value="1"/>
</dbReference>
<feature type="compositionally biased region" description="Low complexity" evidence="9">
    <location>
        <begin position="245"/>
        <end position="255"/>
    </location>
</feature>
<comment type="subcellular location">
    <subcellularLocation>
        <location evidence="1">Endosome</location>
    </subcellularLocation>
</comment>
<feature type="domain" description="UEV" evidence="11">
    <location>
        <begin position="7"/>
        <end position="152"/>
    </location>
</feature>
<keyword evidence="13" id="KW-1185">Reference proteome</keyword>
<dbReference type="SUPFAM" id="SSF140111">
    <property type="entry name" value="Endosomal sorting complex assembly domain"/>
    <property type="match status" value="1"/>
</dbReference>
<dbReference type="GO" id="GO:0000813">
    <property type="term" value="C:ESCRT I complex"/>
    <property type="evidence" value="ECO:0007669"/>
    <property type="project" value="TreeGrafter"/>
</dbReference>
<evidence type="ECO:0000259" key="11">
    <source>
        <dbReference type="PROSITE" id="PS51322"/>
    </source>
</evidence>
<dbReference type="InterPro" id="IPR052070">
    <property type="entry name" value="ESCRT-I_UEV_domain"/>
</dbReference>
<organism evidence="12 13">
    <name type="scientific">Amniculicola lignicola CBS 123094</name>
    <dbReference type="NCBI Taxonomy" id="1392246"/>
    <lineage>
        <taxon>Eukaryota</taxon>
        <taxon>Fungi</taxon>
        <taxon>Dikarya</taxon>
        <taxon>Ascomycota</taxon>
        <taxon>Pezizomycotina</taxon>
        <taxon>Dothideomycetes</taxon>
        <taxon>Pleosporomycetidae</taxon>
        <taxon>Pleosporales</taxon>
        <taxon>Amniculicolaceae</taxon>
        <taxon>Amniculicola</taxon>
    </lineage>
</organism>
<keyword evidence="4" id="KW-0967">Endosome</keyword>
<name>A0A6A5WXP7_9PLEO</name>
<feature type="compositionally biased region" description="Pro residues" evidence="9">
    <location>
        <begin position="200"/>
        <end position="209"/>
    </location>
</feature>
<dbReference type="InterPro" id="IPR017916">
    <property type="entry name" value="SB_dom"/>
</dbReference>
<keyword evidence="3 7" id="KW-0813">Transport</keyword>
<evidence type="ECO:0000256" key="6">
    <source>
        <dbReference type="ARBA" id="ARBA00023054"/>
    </source>
</evidence>
<evidence type="ECO:0000256" key="3">
    <source>
        <dbReference type="ARBA" id="ARBA00022448"/>
    </source>
</evidence>
<keyword evidence="6 8" id="KW-0175">Coiled coil</keyword>
<feature type="region of interest" description="Disordered" evidence="9">
    <location>
        <begin position="147"/>
        <end position="387"/>
    </location>
</feature>
<dbReference type="InterPro" id="IPR008883">
    <property type="entry name" value="UEV_N"/>
</dbReference>
<comment type="similarity">
    <text evidence="2">Belongs to the ubiquitin-conjugating enzyme family. UEV subfamily.</text>
</comment>
<evidence type="ECO:0000256" key="9">
    <source>
        <dbReference type="SAM" id="MobiDB-lite"/>
    </source>
</evidence>
<dbReference type="Proteomes" id="UP000799779">
    <property type="component" value="Unassembled WGS sequence"/>
</dbReference>
<evidence type="ECO:0000313" key="13">
    <source>
        <dbReference type="Proteomes" id="UP000799779"/>
    </source>
</evidence>
<evidence type="ECO:0000256" key="4">
    <source>
        <dbReference type="ARBA" id="ARBA00022753"/>
    </source>
</evidence>
<dbReference type="CDD" id="cd11685">
    <property type="entry name" value="UEV_TSG101-like"/>
    <property type="match status" value="1"/>
</dbReference>
<accession>A0A6A5WXP7</accession>
<keyword evidence="5 7" id="KW-0653">Protein transport</keyword>
<feature type="compositionally biased region" description="Low complexity" evidence="9">
    <location>
        <begin position="341"/>
        <end position="351"/>
    </location>
</feature>
<protein>
    <submittedName>
        <fullName evidence="12">UEV-domain-containing protein</fullName>
    </submittedName>
</protein>
<dbReference type="PROSITE" id="PS51322">
    <property type="entry name" value="UEV"/>
    <property type="match status" value="1"/>
</dbReference>
<sequence length="579" mass="64303">MANVPEKVLNWLYSVLPSEYADVNRSYHDIAEALSHYPSLSPRTEVYTYENGASALLLLLSGPIPVKFRGTPYGFPVSIWVPHNYPREPPLVYVTPSQDMAVRPGQHVSGDGRVYHPYLAQWEKYWDKSTIFDFLAVLRGVFAKEPPVRSKQQQQGHQYNAPARQAPPPLPPTPAEWRRSNLQDAGASSSSSPDPSSQAPAPPPKPPKPYETATPTPQAPHPPQERYQKPPPLPPHPPQHPQPPQQYQQQYQQPPRTGHGGRNDWPLQNAPPQNVPQRQSSYDMSPQTPAARQPLPQGQPQTTPIHRANTYEMGSPVSPISPGGQRPASRYQQTAPPPQPSAQYTRQQQYHQPPPTQQFPPRGYAQHPQAQPFVQKPPPPPPIDLLSDSLEVTLPSQKGNAHSIPVPPVPPNPEKDALLRALSTTLVAQINNTITSNNTAIAPLYAQQQALQTAYTRLQSELQELEQLDEVLASNESVLRGAMQEADRVMDDARRRKVPDVDEVLVAPTVVGNQLYALAAEERGIKEVLFVLGRGLDGGRVGAEVFVKQTRSLAREQFLKKALMKKIARGMGLDDFRMR</sequence>
<dbReference type="AlphaFoldDB" id="A0A6A5WXP7"/>
<evidence type="ECO:0000256" key="1">
    <source>
        <dbReference type="ARBA" id="ARBA00004177"/>
    </source>
</evidence>
<dbReference type="PROSITE" id="PS51312">
    <property type="entry name" value="SB"/>
    <property type="match status" value="1"/>
</dbReference>